<dbReference type="OrthoDB" id="25620at2759"/>
<keyword evidence="2" id="KW-1185">Reference proteome</keyword>
<dbReference type="EMBL" id="QKWP01001335">
    <property type="protein sequence ID" value="RIB09716.1"/>
    <property type="molecule type" value="Genomic_DNA"/>
</dbReference>
<name>A0A397URC2_9GLOM</name>
<evidence type="ECO:0000313" key="1">
    <source>
        <dbReference type="EMBL" id="RIB09716.1"/>
    </source>
</evidence>
<accession>A0A397URC2</accession>
<gene>
    <name evidence="1" type="ORF">C2G38_2044081</name>
</gene>
<comment type="caution">
    <text evidence="1">The sequence shown here is derived from an EMBL/GenBank/DDBJ whole genome shotgun (WGS) entry which is preliminary data.</text>
</comment>
<dbReference type="Proteomes" id="UP000266673">
    <property type="component" value="Unassembled WGS sequence"/>
</dbReference>
<proteinExistence type="predicted"/>
<protein>
    <submittedName>
        <fullName evidence="1">Uncharacterized protein</fullName>
    </submittedName>
</protein>
<dbReference type="AlphaFoldDB" id="A0A397URC2"/>
<sequence>MQTHIRQPWGKGLWKDVLKRIANPNRQVPSIVLTPRVILKQELPTRTTEPFSTVITEEHAAEIATGMAISEHIQQQISLNYFFVEPEMGLLINRFGDKQANTIVVMKVNNIDKIIADYNPVKWTSCRKATICKIGY</sequence>
<reference evidence="1 2" key="1">
    <citation type="submission" date="2018-06" db="EMBL/GenBank/DDBJ databases">
        <title>Comparative genomics reveals the genomic features of Rhizophagus irregularis, R. cerebriforme, R. diaphanum and Gigaspora rosea, and their symbiotic lifestyle signature.</title>
        <authorList>
            <person name="Morin E."/>
            <person name="San Clemente H."/>
            <person name="Chen E.C.H."/>
            <person name="De La Providencia I."/>
            <person name="Hainaut M."/>
            <person name="Kuo A."/>
            <person name="Kohler A."/>
            <person name="Murat C."/>
            <person name="Tang N."/>
            <person name="Roy S."/>
            <person name="Loubradou J."/>
            <person name="Henrissat B."/>
            <person name="Grigoriev I.V."/>
            <person name="Corradi N."/>
            <person name="Roux C."/>
            <person name="Martin F.M."/>
        </authorList>
    </citation>
    <scope>NUCLEOTIDE SEQUENCE [LARGE SCALE GENOMIC DNA]</scope>
    <source>
        <strain evidence="1 2">DAOM 194757</strain>
    </source>
</reference>
<organism evidence="1 2">
    <name type="scientific">Gigaspora rosea</name>
    <dbReference type="NCBI Taxonomy" id="44941"/>
    <lineage>
        <taxon>Eukaryota</taxon>
        <taxon>Fungi</taxon>
        <taxon>Fungi incertae sedis</taxon>
        <taxon>Mucoromycota</taxon>
        <taxon>Glomeromycotina</taxon>
        <taxon>Glomeromycetes</taxon>
        <taxon>Diversisporales</taxon>
        <taxon>Gigasporaceae</taxon>
        <taxon>Gigaspora</taxon>
    </lineage>
</organism>
<evidence type="ECO:0000313" key="2">
    <source>
        <dbReference type="Proteomes" id="UP000266673"/>
    </source>
</evidence>